<keyword evidence="4 7" id="KW-0812">Transmembrane</keyword>
<feature type="transmembrane region" description="Helical" evidence="7">
    <location>
        <begin position="279"/>
        <end position="303"/>
    </location>
</feature>
<evidence type="ECO:0000256" key="5">
    <source>
        <dbReference type="ARBA" id="ARBA00022989"/>
    </source>
</evidence>
<dbReference type="InterPro" id="IPR017475">
    <property type="entry name" value="EPS_sugar_tfrase"/>
</dbReference>
<comment type="similarity">
    <text evidence="2">Belongs to the bacterial sugar transferase family.</text>
</comment>
<keyword evidence="3 9" id="KW-0808">Transferase</keyword>
<evidence type="ECO:0000256" key="6">
    <source>
        <dbReference type="ARBA" id="ARBA00023136"/>
    </source>
</evidence>
<evidence type="ECO:0000256" key="4">
    <source>
        <dbReference type="ARBA" id="ARBA00022692"/>
    </source>
</evidence>
<dbReference type="GO" id="GO:0009242">
    <property type="term" value="P:colanic acid biosynthetic process"/>
    <property type="evidence" value="ECO:0007669"/>
    <property type="project" value="TreeGrafter"/>
</dbReference>
<evidence type="ECO:0000256" key="3">
    <source>
        <dbReference type="ARBA" id="ARBA00022679"/>
    </source>
</evidence>
<evidence type="ECO:0000256" key="1">
    <source>
        <dbReference type="ARBA" id="ARBA00004141"/>
    </source>
</evidence>
<accession>A0A084IMB5</accession>
<name>A0A084IMB5_SALHC</name>
<gene>
    <name evidence="9" type="ORF">C41B8_07377</name>
</gene>
<evidence type="ECO:0000313" key="10">
    <source>
        <dbReference type="Proteomes" id="UP000028302"/>
    </source>
</evidence>
<dbReference type="PANTHER" id="PTHR30576:SF21">
    <property type="entry name" value="UDP-GLUCOSE:UNDECAPRENYL-PHOSPHATE GLUCOSE-1-PHOSPHATE TRANSFERASE"/>
    <property type="match status" value="1"/>
</dbReference>
<dbReference type="InterPro" id="IPR003362">
    <property type="entry name" value="Bact_transf"/>
</dbReference>
<evidence type="ECO:0000313" key="9">
    <source>
        <dbReference type="EMBL" id="KEZ77849.1"/>
    </source>
</evidence>
<evidence type="ECO:0000259" key="8">
    <source>
        <dbReference type="Pfam" id="PF02397"/>
    </source>
</evidence>
<dbReference type="RefSeq" id="WP_037336215.1">
    <property type="nucleotide sequence ID" value="NZ_APNK01000008.1"/>
</dbReference>
<dbReference type="STRING" id="1304275.C41B8_07377"/>
<dbReference type="InterPro" id="IPR017464">
    <property type="entry name" value="Sugar_tfrase_EpsB_2"/>
</dbReference>
<dbReference type="AlphaFoldDB" id="A0A084IMB5"/>
<protein>
    <submittedName>
        <fullName evidence="9">Sugar transferase</fullName>
    </submittedName>
</protein>
<feature type="transmembrane region" description="Helical" evidence="7">
    <location>
        <begin position="56"/>
        <end position="73"/>
    </location>
</feature>
<keyword evidence="5 7" id="KW-1133">Transmembrane helix</keyword>
<dbReference type="PANTHER" id="PTHR30576">
    <property type="entry name" value="COLANIC BIOSYNTHESIS UDP-GLUCOSE LIPID CARRIER TRANSFERASE"/>
    <property type="match status" value="1"/>
</dbReference>
<dbReference type="Pfam" id="PF13727">
    <property type="entry name" value="CoA_binding_3"/>
    <property type="match status" value="1"/>
</dbReference>
<dbReference type="EMBL" id="APNK01000008">
    <property type="protein sequence ID" value="KEZ77849.1"/>
    <property type="molecule type" value="Genomic_DNA"/>
</dbReference>
<reference evidence="9 10" key="1">
    <citation type="submission" date="2013-03" db="EMBL/GenBank/DDBJ databases">
        <title>Salinisphaera hydrothermalis C41B8 Genome Sequencing.</title>
        <authorList>
            <person name="Li C."/>
            <person name="Lai Q."/>
            <person name="Shao Z."/>
        </authorList>
    </citation>
    <scope>NUCLEOTIDE SEQUENCE [LARGE SCALE GENOMIC DNA]</scope>
    <source>
        <strain evidence="9 10">C41B8</strain>
    </source>
</reference>
<keyword evidence="10" id="KW-1185">Reference proteome</keyword>
<feature type="transmembrane region" description="Helical" evidence="7">
    <location>
        <begin position="85"/>
        <end position="106"/>
    </location>
</feature>
<sequence length="468" mass="52754">MNTLRIFNHHVHIKFVLLGVLHFLILVGSVFAAVNIRFITADGSVIADYPLMTLKAVAYAVIIVLCLSAMGLYRAQRENRYLALFVRVVVALVFGAVLAVVVYYVLPGLYLGRGIFGLSLLLSLIGIASAQLLFHATVDQKSAPWRVLLYGAGENATELLAFLRRRSDRSLFNLMGCVVIDDEPCKVDESLQCRLDVPLAEYARQRNIDEVVVAMDDRRRNFPADALIECRVSGINVVDMLTFYERQTGKVKTELLQPSWIIFSHGFRQSAVDNVLKRLLDLLASLVLLLVLWPFMVVAAVAIKVEDGLSAPVLFRQTRVGLNGREFAIYKFRSMRIDAEAMSGPQWASQNDPRVTRVGHIIRKLRIDELPQLWNVFIGDMSLVGPRPERPEFVEHLTTILPYYRVRECVKPGVTGWAQLGYPYGASDEDANGKLQLDLYYVKNRSLFLDLLILINTIEVVLFRKGSR</sequence>
<dbReference type="GO" id="GO:0089702">
    <property type="term" value="F:undecaprenyl-phosphate glucose phosphotransferase activity"/>
    <property type="evidence" value="ECO:0007669"/>
    <property type="project" value="TreeGrafter"/>
</dbReference>
<dbReference type="PATRIC" id="fig|1304275.5.peg.1507"/>
<dbReference type="eggNOG" id="COG2148">
    <property type="taxonomic scope" value="Bacteria"/>
</dbReference>
<proteinExistence type="inferred from homology"/>
<dbReference type="GO" id="GO:0016020">
    <property type="term" value="C:membrane"/>
    <property type="evidence" value="ECO:0007669"/>
    <property type="project" value="UniProtKB-SubCell"/>
</dbReference>
<comment type="caution">
    <text evidence="9">The sequence shown here is derived from an EMBL/GenBank/DDBJ whole genome shotgun (WGS) entry which is preliminary data.</text>
</comment>
<dbReference type="NCBIfam" id="TIGR03025">
    <property type="entry name" value="EPS_sugtrans"/>
    <property type="match status" value="1"/>
</dbReference>
<evidence type="ECO:0000256" key="7">
    <source>
        <dbReference type="SAM" id="Phobius"/>
    </source>
</evidence>
<evidence type="ECO:0000256" key="2">
    <source>
        <dbReference type="ARBA" id="ARBA00006464"/>
    </source>
</evidence>
<dbReference type="Gene3D" id="3.40.50.720">
    <property type="entry name" value="NAD(P)-binding Rossmann-like Domain"/>
    <property type="match status" value="1"/>
</dbReference>
<keyword evidence="6 7" id="KW-0472">Membrane</keyword>
<dbReference type="Pfam" id="PF02397">
    <property type="entry name" value="Bac_transf"/>
    <property type="match status" value="1"/>
</dbReference>
<comment type="subcellular location">
    <subcellularLocation>
        <location evidence="1">Membrane</location>
        <topology evidence="1">Multi-pass membrane protein</topology>
    </subcellularLocation>
</comment>
<organism evidence="9 10">
    <name type="scientific">Salinisphaera hydrothermalis (strain C41B8)</name>
    <dbReference type="NCBI Taxonomy" id="1304275"/>
    <lineage>
        <taxon>Bacteria</taxon>
        <taxon>Pseudomonadati</taxon>
        <taxon>Pseudomonadota</taxon>
        <taxon>Gammaproteobacteria</taxon>
        <taxon>Salinisphaerales</taxon>
        <taxon>Salinisphaeraceae</taxon>
        <taxon>Salinisphaera</taxon>
    </lineage>
</organism>
<dbReference type="Proteomes" id="UP000028302">
    <property type="component" value="Unassembled WGS sequence"/>
</dbReference>
<feature type="transmembrane region" description="Helical" evidence="7">
    <location>
        <begin position="112"/>
        <end position="134"/>
    </location>
</feature>
<feature type="domain" description="Bacterial sugar transferase" evidence="8">
    <location>
        <begin position="277"/>
        <end position="462"/>
    </location>
</feature>
<dbReference type="NCBIfam" id="TIGR03013">
    <property type="entry name" value="EpsB_2"/>
    <property type="match status" value="1"/>
</dbReference>